<dbReference type="Gene3D" id="1.20.1560.10">
    <property type="entry name" value="ABC transporter type 1, transmembrane domain"/>
    <property type="match status" value="1"/>
</dbReference>
<evidence type="ECO:0000259" key="23">
    <source>
        <dbReference type="PROSITE" id="PS50929"/>
    </source>
</evidence>
<evidence type="ECO:0000256" key="1">
    <source>
        <dbReference type="ARBA" id="ARBA00004651"/>
    </source>
</evidence>
<accession>V9K8U9</accession>
<dbReference type="CDD" id="cd18578">
    <property type="entry name" value="ABC_6TM_Pgp_ABCB1_D2_like"/>
    <property type="match status" value="1"/>
</dbReference>
<feature type="domain" description="ABC transmembrane type-1" evidence="23">
    <location>
        <begin position="62"/>
        <end position="360"/>
    </location>
</feature>
<dbReference type="PROSITE" id="PS50929">
    <property type="entry name" value="ABC_TM1F"/>
    <property type="match status" value="2"/>
</dbReference>
<reference evidence="26" key="2">
    <citation type="journal article" date="2007" name="PLoS Biol.">
        <title>Survey sequencing and comparative analysis of the elephant shark (Callorhinchus milii) genome.</title>
        <authorList>
            <person name="Venkatesh B."/>
            <person name="Kirkness E.F."/>
            <person name="Loh Y.H."/>
            <person name="Halpern A.L."/>
            <person name="Lee A.P."/>
            <person name="Johnson J."/>
            <person name="Dandona N."/>
            <person name="Viswanathan L.D."/>
            <person name="Tay A."/>
            <person name="Venter J.C."/>
            <person name="Strausberg R.L."/>
            <person name="Brenner S."/>
        </authorList>
    </citation>
    <scope>NUCLEOTIDE SEQUENCE [LARGE SCALE GENOMIC DNA]</scope>
</reference>
<sequence length="1274" mass="140730">MQLEDSAVGTFDSQIDKSKEIEDLTEDNGKRKDKKEEPEKVPMVSPLKLFHFADAVDIMLMVIGLIAAVIHGMCLPLLCVVYGDMTNGFISEAPSNTSSNETNSGNLSFVKQMAQFSYYYLGIAGIALICGYIQVSFWVLTSARQTRRLRKAFFHSVLGKEISWFDLSPTGQLNTRLTADINKINEGIGDKIGLLFQYLTSFVGGVIIGFIKGWKLTLVMLAAGPALALSAMVWAKLTVSFTNLEMTAYAKAGAVAEEVLSSIRTVVAFGGQDKEIERYRKNLREAKKIGVKKSITINLSVGFAYFLLFGSYALGFWYGTILILGNTGYDIGTVLTIFFAIIFGTFSIGQTAPYFEAFSDARGAAFEIYKILDEKSAMDSFSEEGYKPEYIKGTVEFKDVYFNYPSRPDVEILRGINLKVESGQTLALVGSSGCGKSTTVQLLQRFYDPLQGMITIDGHDIRSLNIRHFRRFIGVVSQEPVLFATSIAENIRYGDEDVTDEEIEKAAKEANAYDFIVKLPEAFHTLVGQRGTQLSGGQKQRIAIARALVRNPKILLLDEATSALDTESEVIVQSALDKASKGRTTIVIAHRLSTIRTADKIASFQNGVLMEEGTHAELMQKNGVYHSLVTAQAFKNTEETEAESATEIDVVDEPLRVRAYSKNSSIKSISKLERDMSIEEMEEPKDEEKLADVSLLKLFKLNKSEWPYIAIGIIGATINGGIHPAFAVLFAKIITIFTGTDPDVIKKNADLYCILFFVIGIISFFTYFLQGYMFGKSGETLTMKLRYMAFKAMLRQEIAWFDDDRNNTGALTTRLATDASQIQTAVGERMGLIAQNIATMGGSTILSFIFGWQLTLVVLLIMPILVVAGMIEMKSLSGYAIRDRKELEAAGKVASEAVENIRTVVSLTRESAFEKMYDENLKKPFRNAQRKSQVYGLTFAFSQAIQYFSYAASFQFGAYLISINQMDIEAVFLVFNAIVYGAMAVGQSSSFAPDYAKAKTSAANLFALFERVPSIDSYSTDGQKLDKFNGDLELSNIVFRYESRPDVPILQGLSVKVGNAQTLALVGSSGCGKSTSVQLIERFYEPLEGQVLLDGNDIRNLNIQWLRSQIGIVSQEPVLFNCTIAENIAYGDNSRTVSQEEIEAAAKAANIHSFVQQLPNKYSTYVGNRGTQLSGGQKQRVAIARALIRQPKILLLDEATSALDTESEKIVQEALDQAREGRTCVVIAHRLTTVQNADVITVINNGKVLESGTHEQLMAKRKAYYNLVNAQVIQ</sequence>
<dbReference type="PROSITE" id="PS50893">
    <property type="entry name" value="ABC_TRANSPORTER_2"/>
    <property type="match status" value="2"/>
</dbReference>
<evidence type="ECO:0000256" key="3">
    <source>
        <dbReference type="ARBA" id="ARBA00012191"/>
    </source>
</evidence>
<keyword evidence="14" id="KW-0325">Glycoprotein</keyword>
<evidence type="ECO:0000256" key="9">
    <source>
        <dbReference type="ARBA" id="ARBA00022782"/>
    </source>
</evidence>
<evidence type="ECO:0000256" key="20">
    <source>
        <dbReference type="SAM" id="MobiDB-lite"/>
    </source>
</evidence>
<feature type="transmembrane region" description="Helical" evidence="21">
    <location>
        <begin position="297"/>
        <end position="319"/>
    </location>
</feature>
<dbReference type="Gene3D" id="3.40.50.300">
    <property type="entry name" value="P-loop containing nucleotide triphosphate hydrolases"/>
    <property type="match status" value="2"/>
</dbReference>
<dbReference type="GO" id="GO:0005743">
    <property type="term" value="C:mitochondrial inner membrane"/>
    <property type="evidence" value="ECO:0007669"/>
    <property type="project" value="TreeGrafter"/>
</dbReference>
<feature type="transmembrane region" description="Helical" evidence="21">
    <location>
        <begin position="706"/>
        <end position="737"/>
    </location>
</feature>
<protein>
    <recommendedName>
        <fullName evidence="17">ATP-binding cassette sub-family B member 5</fullName>
        <ecNumber evidence="3">7.6.2.2</ecNumber>
    </recommendedName>
    <alternativeName>
        <fullName evidence="19">ABCB5 P-gp</fullName>
    </alternativeName>
    <alternativeName>
        <fullName evidence="18">p-glycoprotein ABCB5</fullName>
    </alternativeName>
</protein>
<dbReference type="GO" id="GO:0016887">
    <property type="term" value="F:ATP hydrolysis activity"/>
    <property type="evidence" value="ECO:0007669"/>
    <property type="project" value="InterPro"/>
</dbReference>
<keyword evidence="4" id="KW-0813">Transport</keyword>
<dbReference type="KEGG" id="cmk:103185032"/>
<dbReference type="InterPro" id="IPR036640">
    <property type="entry name" value="ABC1_TM_sf"/>
</dbReference>
<evidence type="ECO:0000313" key="26">
    <source>
        <dbReference type="Proteomes" id="UP000314986"/>
    </source>
</evidence>
<comment type="similarity">
    <text evidence="2">Belongs to the ABC transporter superfamily. ABCB family. Multidrug resistance exporter (TC 3.A.1.201) subfamily.</text>
</comment>
<keyword evidence="10" id="KW-0067">ATP-binding</keyword>
<evidence type="ECO:0000256" key="19">
    <source>
        <dbReference type="ARBA" id="ARBA00080433"/>
    </source>
</evidence>
<keyword evidence="8" id="KW-0547">Nucleotide-binding</keyword>
<dbReference type="InterPro" id="IPR039421">
    <property type="entry name" value="Type_1_exporter"/>
</dbReference>
<comment type="subcellular location">
    <subcellularLocation>
        <location evidence="1">Cell membrane</location>
        <topology evidence="1">Multi-pass membrane protein</topology>
    </subcellularLocation>
</comment>
<dbReference type="InterPro" id="IPR003439">
    <property type="entry name" value="ABC_transporter-like_ATP-bd"/>
</dbReference>
<feature type="transmembrane region" description="Helical" evidence="21">
    <location>
        <begin position="58"/>
        <end position="83"/>
    </location>
</feature>
<dbReference type="InterPro" id="IPR011527">
    <property type="entry name" value="ABC1_TM_dom"/>
</dbReference>
<evidence type="ECO:0000256" key="13">
    <source>
        <dbReference type="ARBA" id="ARBA00023136"/>
    </source>
</evidence>
<feature type="transmembrane region" description="Helical" evidence="21">
    <location>
        <begin position="331"/>
        <end position="349"/>
    </location>
</feature>
<dbReference type="InterPro" id="IPR017871">
    <property type="entry name" value="ABC_transporter-like_CS"/>
</dbReference>
<keyword evidence="6 21" id="KW-0812">Transmembrane</keyword>
<name>V9K8U9_CALMI</name>
<feature type="transmembrane region" description="Helical" evidence="21">
    <location>
        <begin position="845"/>
        <end position="871"/>
    </location>
</feature>
<feature type="transmembrane region" description="Helical" evidence="21">
    <location>
        <begin position="118"/>
        <end position="141"/>
    </location>
</feature>
<keyword evidence="5" id="KW-1003">Cell membrane</keyword>
<dbReference type="Pfam" id="PF00005">
    <property type="entry name" value="ABC_tran"/>
    <property type="match status" value="2"/>
</dbReference>
<dbReference type="Pfam" id="PF00664">
    <property type="entry name" value="ABC_membrane"/>
    <property type="match status" value="2"/>
</dbReference>
<dbReference type="AlphaFoldDB" id="V9K8U9"/>
<keyword evidence="11" id="KW-1278">Translocase</keyword>
<dbReference type="FunFam" id="1.20.1560.10:FF:000046">
    <property type="entry name" value="ATP-binding cassette subfamily B member 11"/>
    <property type="match status" value="1"/>
</dbReference>
<evidence type="ECO:0000256" key="10">
    <source>
        <dbReference type="ARBA" id="ARBA00022840"/>
    </source>
</evidence>
<evidence type="ECO:0000256" key="12">
    <source>
        <dbReference type="ARBA" id="ARBA00022989"/>
    </source>
</evidence>
<feature type="domain" description="ABC transporter" evidence="22">
    <location>
        <begin position="395"/>
        <end position="631"/>
    </location>
</feature>
<dbReference type="FunFam" id="3.40.50.300:FF:000479">
    <property type="entry name" value="Multidrug resistance protein 1A"/>
    <property type="match status" value="1"/>
</dbReference>
<evidence type="ECO:0000256" key="11">
    <source>
        <dbReference type="ARBA" id="ARBA00022967"/>
    </source>
</evidence>
<dbReference type="GeneTree" id="ENSGT00940000159418"/>
<dbReference type="FunFam" id="3.40.50.300:FF:000302">
    <property type="entry name" value="ATP-binding cassette subfamily B member 5"/>
    <property type="match status" value="1"/>
</dbReference>
<dbReference type="STRING" id="7868.ENSCMIP00000043497"/>
<dbReference type="PROSITE" id="PS00211">
    <property type="entry name" value="ABC_TRANSPORTER_1"/>
    <property type="match status" value="2"/>
</dbReference>
<evidence type="ECO:0000256" key="17">
    <source>
        <dbReference type="ARBA" id="ARBA00074194"/>
    </source>
</evidence>
<feature type="compositionally biased region" description="Basic and acidic residues" evidence="20">
    <location>
        <begin position="14"/>
        <end position="39"/>
    </location>
</feature>
<dbReference type="GO" id="GO:0005886">
    <property type="term" value="C:plasma membrane"/>
    <property type="evidence" value="ECO:0007669"/>
    <property type="project" value="UniProtKB-SubCell"/>
</dbReference>
<dbReference type="GO" id="GO:0005524">
    <property type="term" value="F:ATP binding"/>
    <property type="evidence" value="ECO:0007669"/>
    <property type="project" value="UniProtKB-KW"/>
</dbReference>
<dbReference type="InterPro" id="IPR003593">
    <property type="entry name" value="AAA+_ATPase"/>
</dbReference>
<dbReference type="InterPro" id="IPR027417">
    <property type="entry name" value="P-loop_NTPase"/>
</dbReference>
<dbReference type="SUPFAM" id="SSF90123">
    <property type="entry name" value="ABC transporter transmembrane region"/>
    <property type="match status" value="2"/>
</dbReference>
<evidence type="ECO:0000256" key="21">
    <source>
        <dbReference type="SAM" id="Phobius"/>
    </source>
</evidence>
<dbReference type="CDD" id="cd18577">
    <property type="entry name" value="ABC_6TM_Pgp_ABCB1_D1_like"/>
    <property type="match status" value="1"/>
</dbReference>
<dbReference type="EMBL" id="JW861596">
    <property type="protein sequence ID" value="AFO94113.1"/>
    <property type="molecule type" value="mRNA"/>
</dbReference>
<dbReference type="GO" id="GO:0015421">
    <property type="term" value="F:ABC-type oligopeptide transporter activity"/>
    <property type="evidence" value="ECO:0007669"/>
    <property type="project" value="TreeGrafter"/>
</dbReference>
<evidence type="ECO:0000256" key="15">
    <source>
        <dbReference type="ARBA" id="ARBA00051060"/>
    </source>
</evidence>
<keyword evidence="26" id="KW-1185">Reference proteome</keyword>
<evidence type="ECO:0000256" key="8">
    <source>
        <dbReference type="ARBA" id="ARBA00022741"/>
    </source>
</evidence>
<dbReference type="Proteomes" id="UP000314986">
    <property type="component" value="Unassembled WGS sequence"/>
</dbReference>
<evidence type="ECO:0000313" key="24">
    <source>
        <dbReference type="EMBL" id="AFO94113.1"/>
    </source>
</evidence>
<proteinExistence type="evidence at transcript level"/>
<feature type="domain" description="ABC transmembrane type-1" evidence="23">
    <location>
        <begin position="710"/>
        <end position="997"/>
    </location>
</feature>
<evidence type="ECO:0000313" key="25">
    <source>
        <dbReference type="Ensembl" id="ENSCMIP00000043497.1"/>
    </source>
</evidence>
<evidence type="ECO:0000256" key="7">
    <source>
        <dbReference type="ARBA" id="ARBA00022737"/>
    </source>
</evidence>
<feature type="domain" description="ABC transporter" evidence="22">
    <location>
        <begin position="1032"/>
        <end position="1270"/>
    </location>
</feature>
<feature type="transmembrane region" description="Helical" evidence="21">
    <location>
        <begin position="192"/>
        <end position="211"/>
    </location>
</feature>
<evidence type="ECO:0000256" key="6">
    <source>
        <dbReference type="ARBA" id="ARBA00022692"/>
    </source>
</evidence>
<dbReference type="PANTHER" id="PTHR43394:SF27">
    <property type="entry name" value="ATP-DEPENDENT TRANSLOCASE ABCB1-LIKE"/>
    <property type="match status" value="1"/>
</dbReference>
<dbReference type="GeneID" id="103185032"/>
<evidence type="ECO:0000256" key="4">
    <source>
        <dbReference type="ARBA" id="ARBA00022448"/>
    </source>
</evidence>
<dbReference type="FunFam" id="1.20.1560.10:FF:000018">
    <property type="entry name" value="ATP-binding cassette subfamily B member 11"/>
    <property type="match status" value="1"/>
</dbReference>
<evidence type="ECO:0000256" key="18">
    <source>
        <dbReference type="ARBA" id="ARBA00079340"/>
    </source>
</evidence>
<feature type="region of interest" description="Disordered" evidence="20">
    <location>
        <begin position="1"/>
        <end position="39"/>
    </location>
</feature>
<evidence type="ECO:0000256" key="14">
    <source>
        <dbReference type="ARBA" id="ARBA00023180"/>
    </source>
</evidence>
<feature type="transmembrane region" description="Helical" evidence="21">
    <location>
        <begin position="217"/>
        <end position="237"/>
    </location>
</feature>
<reference evidence="26" key="1">
    <citation type="journal article" date="2006" name="Science">
        <title>Ancient noncoding elements conserved in the human genome.</title>
        <authorList>
            <person name="Venkatesh B."/>
            <person name="Kirkness E.F."/>
            <person name="Loh Y.H."/>
            <person name="Halpern A.L."/>
            <person name="Lee A.P."/>
            <person name="Johnson J."/>
            <person name="Dandona N."/>
            <person name="Viswanathan L.D."/>
            <person name="Tay A."/>
            <person name="Venter J.C."/>
            <person name="Strausberg R.L."/>
            <person name="Brenner S."/>
        </authorList>
    </citation>
    <scope>NUCLEOTIDE SEQUENCE [LARGE SCALE GENOMIC DNA]</scope>
</reference>
<comment type="function">
    <text evidence="16">Energy-dependent efflux transporter responsible for decreased drug accumulation in multidrug-resistant cells. Specifically present in limbal stem cells, where it plays a key role in corneal development and repair.</text>
</comment>
<keyword evidence="13 21" id="KW-0472">Membrane</keyword>
<dbReference type="PANTHER" id="PTHR43394">
    <property type="entry name" value="ATP-DEPENDENT PERMEASE MDL1, MITOCHONDRIAL"/>
    <property type="match status" value="1"/>
</dbReference>
<dbReference type="GO" id="GO:0008559">
    <property type="term" value="F:ABC-type xenobiotic transporter activity"/>
    <property type="evidence" value="ECO:0007669"/>
    <property type="project" value="UniProtKB-EC"/>
</dbReference>
<dbReference type="Ensembl" id="ENSCMIT00000044119.1">
    <property type="protein sequence ID" value="ENSCMIP00000043497.1"/>
    <property type="gene ID" value="ENSCMIG00000017624.1"/>
</dbReference>
<comment type="catalytic activity">
    <reaction evidence="15">
        <text>daunorubicin(in) + ATP + H2O = daunorubicin(out) + ADP + phosphate + H(+)</text>
        <dbReference type="Rhea" id="RHEA:33147"/>
        <dbReference type="ChEBI" id="CHEBI:15377"/>
        <dbReference type="ChEBI" id="CHEBI:15378"/>
        <dbReference type="ChEBI" id="CHEBI:30616"/>
        <dbReference type="ChEBI" id="CHEBI:43474"/>
        <dbReference type="ChEBI" id="CHEBI:64677"/>
        <dbReference type="ChEBI" id="CHEBI:456216"/>
        <dbReference type="EC" id="7.6.2.2"/>
    </reaction>
    <physiologicalReaction direction="left-to-right" evidence="15">
        <dbReference type="Rhea" id="RHEA:33148"/>
    </physiologicalReaction>
</comment>
<reference evidence="24 26" key="3">
    <citation type="journal article" date="2014" name="Nature">
        <title>Elephant shark genome provides unique insights into gnathostome evolution.</title>
        <authorList>
            <consortium name="International Elephant Shark Genome Sequencing Consortium"/>
            <person name="Venkatesh B."/>
            <person name="Lee A.P."/>
            <person name="Ravi V."/>
            <person name="Maurya A.K."/>
            <person name="Lian M.M."/>
            <person name="Swann J.B."/>
            <person name="Ohta Y."/>
            <person name="Flajnik M.F."/>
            <person name="Sutoh Y."/>
            <person name="Kasahara M."/>
            <person name="Hoon S."/>
            <person name="Gangu V."/>
            <person name="Roy S.W."/>
            <person name="Irimia M."/>
            <person name="Korzh V."/>
            <person name="Kondrychyn I."/>
            <person name="Lim Z.W."/>
            <person name="Tay B.H."/>
            <person name="Tohari S."/>
            <person name="Kong K.W."/>
            <person name="Ho S."/>
            <person name="Lorente-Galdos B."/>
            <person name="Quilez J."/>
            <person name="Marques-Bonet T."/>
            <person name="Raney B.J."/>
            <person name="Ingham P.W."/>
            <person name="Tay A."/>
            <person name="Hillier L.W."/>
            <person name="Minx P."/>
            <person name="Boehm T."/>
            <person name="Wilson R.K."/>
            <person name="Brenner S."/>
            <person name="Warren W.C."/>
        </authorList>
    </citation>
    <scope>NUCLEOTIDE SEQUENCE</scope>
    <source>
        <tissue evidence="24">Intestine</tissue>
    </source>
</reference>
<dbReference type="RefSeq" id="XP_007901543.1">
    <property type="nucleotide sequence ID" value="XM_007903352.1"/>
</dbReference>
<dbReference type="SMART" id="SM00382">
    <property type="entry name" value="AAA"/>
    <property type="match status" value="2"/>
</dbReference>
<reference evidence="25" key="4">
    <citation type="submission" date="2025-05" db="UniProtKB">
        <authorList>
            <consortium name="Ensembl"/>
        </authorList>
    </citation>
    <scope>IDENTIFICATION</scope>
</reference>
<dbReference type="CDD" id="cd03249">
    <property type="entry name" value="ABC_MTABC3_MDL1_MDL2"/>
    <property type="match status" value="2"/>
</dbReference>
<organism evidence="24">
    <name type="scientific">Callorhinchus milii</name>
    <name type="common">Ghost shark</name>
    <dbReference type="NCBI Taxonomy" id="7868"/>
    <lineage>
        <taxon>Eukaryota</taxon>
        <taxon>Metazoa</taxon>
        <taxon>Chordata</taxon>
        <taxon>Craniata</taxon>
        <taxon>Vertebrata</taxon>
        <taxon>Chondrichthyes</taxon>
        <taxon>Holocephali</taxon>
        <taxon>Chimaeriformes</taxon>
        <taxon>Callorhinchidae</taxon>
        <taxon>Callorhinchus</taxon>
    </lineage>
</organism>
<dbReference type="GO" id="GO:0090374">
    <property type="term" value="P:oligopeptide export from mitochondrion"/>
    <property type="evidence" value="ECO:0007669"/>
    <property type="project" value="TreeGrafter"/>
</dbReference>
<keyword evidence="9" id="KW-0221">Differentiation</keyword>
<evidence type="ECO:0000259" key="22">
    <source>
        <dbReference type="PROSITE" id="PS50893"/>
    </source>
</evidence>
<evidence type="ECO:0000256" key="16">
    <source>
        <dbReference type="ARBA" id="ARBA00059665"/>
    </source>
</evidence>
<keyword evidence="12 21" id="KW-1133">Transmembrane helix</keyword>
<dbReference type="OMA" id="YEMCLGQ"/>
<dbReference type="SUPFAM" id="SSF52540">
    <property type="entry name" value="P-loop containing nucleoside triphosphate hydrolases"/>
    <property type="match status" value="2"/>
</dbReference>
<dbReference type="GO" id="GO:0030154">
    <property type="term" value="P:cell differentiation"/>
    <property type="evidence" value="ECO:0007669"/>
    <property type="project" value="UniProtKB-KW"/>
</dbReference>
<dbReference type="OrthoDB" id="6500128at2759"/>
<evidence type="ECO:0000256" key="5">
    <source>
        <dbReference type="ARBA" id="ARBA00022475"/>
    </source>
</evidence>
<feature type="transmembrane region" description="Helical" evidence="21">
    <location>
        <begin position="749"/>
        <end position="769"/>
    </location>
</feature>
<keyword evidence="7" id="KW-0677">Repeat</keyword>
<gene>
    <name evidence="25" type="primary">LOC103185032</name>
</gene>
<dbReference type="EC" id="7.6.2.2" evidence="3"/>
<evidence type="ECO:0000256" key="2">
    <source>
        <dbReference type="ARBA" id="ARBA00007577"/>
    </source>
</evidence>